<reference evidence="3" key="2">
    <citation type="submission" date="2023-11" db="UniProtKB">
        <authorList>
            <consortium name="WormBaseParasite"/>
        </authorList>
    </citation>
    <scope>IDENTIFICATION</scope>
</reference>
<dbReference type="WBParaSite" id="SRDH1_83750.1">
    <property type="protein sequence ID" value="SRDH1_83750.1"/>
    <property type="gene ID" value="SRDH1_83750"/>
</dbReference>
<feature type="signal peptide" evidence="1">
    <location>
        <begin position="1"/>
        <end position="19"/>
    </location>
</feature>
<keyword evidence="1" id="KW-0732">Signal</keyword>
<evidence type="ECO:0008006" key="4">
    <source>
        <dbReference type="Google" id="ProtNLM"/>
    </source>
</evidence>
<name>A0AA85GA68_9TREM</name>
<accession>A0AA85GA68</accession>
<reference evidence="2" key="1">
    <citation type="submission" date="2022-06" db="EMBL/GenBank/DDBJ databases">
        <authorList>
            <person name="Berger JAMES D."/>
            <person name="Berger JAMES D."/>
        </authorList>
    </citation>
    <scope>NUCLEOTIDE SEQUENCE [LARGE SCALE GENOMIC DNA]</scope>
</reference>
<organism evidence="2 3">
    <name type="scientific">Schistosoma rodhaini</name>
    <dbReference type="NCBI Taxonomy" id="6188"/>
    <lineage>
        <taxon>Eukaryota</taxon>
        <taxon>Metazoa</taxon>
        <taxon>Spiralia</taxon>
        <taxon>Lophotrochozoa</taxon>
        <taxon>Platyhelminthes</taxon>
        <taxon>Trematoda</taxon>
        <taxon>Digenea</taxon>
        <taxon>Strigeidida</taxon>
        <taxon>Schistosomatoidea</taxon>
        <taxon>Schistosomatidae</taxon>
        <taxon>Schistosoma</taxon>
    </lineage>
</organism>
<evidence type="ECO:0000313" key="3">
    <source>
        <dbReference type="WBParaSite" id="SRDH1_83750.1"/>
    </source>
</evidence>
<evidence type="ECO:0000313" key="2">
    <source>
        <dbReference type="Proteomes" id="UP000050792"/>
    </source>
</evidence>
<dbReference type="Proteomes" id="UP000050792">
    <property type="component" value="Unassembled WGS sequence"/>
</dbReference>
<proteinExistence type="predicted"/>
<sequence>MKHWCLYVLAAIFIINVKAEPTETEYSANTENERNVNVQTRQERAKIEHFRRMFILNSIAHASKRSDVQIPRISIFVNETAEAIKAEKRRKDAREDRINYLKHVIGNLDRRGNATTSGTNEKTDG</sequence>
<feature type="chain" id="PRO_5041636988" description="Corticotropin-releasing factor domain-containing protein" evidence="1">
    <location>
        <begin position="20"/>
        <end position="125"/>
    </location>
</feature>
<evidence type="ECO:0000256" key="1">
    <source>
        <dbReference type="SAM" id="SignalP"/>
    </source>
</evidence>
<dbReference type="AlphaFoldDB" id="A0AA85GA68"/>
<protein>
    <recommendedName>
        <fullName evidence="4">Corticotropin-releasing factor domain-containing protein</fullName>
    </recommendedName>
</protein>
<keyword evidence="2" id="KW-1185">Reference proteome</keyword>